<reference evidence="1" key="1">
    <citation type="journal article" date="2015" name="Nature">
        <title>Complex archaea that bridge the gap between prokaryotes and eukaryotes.</title>
        <authorList>
            <person name="Spang A."/>
            <person name="Saw J.H."/>
            <person name="Jorgensen S.L."/>
            <person name="Zaremba-Niedzwiedzka K."/>
            <person name="Martijn J."/>
            <person name="Lind A.E."/>
            <person name="van Eijk R."/>
            <person name="Schleper C."/>
            <person name="Guy L."/>
            <person name="Ettema T.J."/>
        </authorList>
    </citation>
    <scope>NUCLEOTIDE SEQUENCE</scope>
</reference>
<dbReference type="AlphaFoldDB" id="A0A0F9S6J0"/>
<comment type="caution">
    <text evidence="1">The sequence shown here is derived from an EMBL/GenBank/DDBJ whole genome shotgun (WGS) entry which is preliminary data.</text>
</comment>
<accession>A0A0F9S6J0</accession>
<name>A0A0F9S6J0_9ZZZZ</name>
<organism evidence="1">
    <name type="scientific">marine sediment metagenome</name>
    <dbReference type="NCBI Taxonomy" id="412755"/>
    <lineage>
        <taxon>unclassified sequences</taxon>
        <taxon>metagenomes</taxon>
        <taxon>ecological metagenomes</taxon>
    </lineage>
</organism>
<protein>
    <submittedName>
        <fullName evidence="1">Uncharacterized protein</fullName>
    </submittedName>
</protein>
<evidence type="ECO:0000313" key="1">
    <source>
        <dbReference type="EMBL" id="KKN64490.1"/>
    </source>
</evidence>
<proteinExistence type="predicted"/>
<dbReference type="EMBL" id="LAZR01000553">
    <property type="protein sequence ID" value="KKN64490.1"/>
    <property type="molecule type" value="Genomic_DNA"/>
</dbReference>
<sequence length="78" mass="8646">MAIDYAERLEMAITSKTVSRLYFAALELLEALDEAGIAVLPDEIVLQEPELESVERLRTAVEAYQGEELTNSGSDNKD</sequence>
<gene>
    <name evidence="1" type="ORF">LCGC14_0491030</name>
</gene>